<sequence>MGQYMEWVLKGVPYEMRVSRFVKFLRMPRHPKLMPTVDGHDDSVMDLPFFSRWTIPTLAVG</sequence>
<dbReference type="Proteomes" id="UP000054516">
    <property type="component" value="Unassembled WGS sequence"/>
</dbReference>
<dbReference type="OrthoDB" id="5343483at2759"/>
<evidence type="ECO:0000313" key="2">
    <source>
        <dbReference type="Proteomes" id="UP000054516"/>
    </source>
</evidence>
<keyword evidence="2" id="KW-1185">Reference proteome</keyword>
<protein>
    <submittedName>
        <fullName evidence="1">Uncharacterized protein</fullName>
    </submittedName>
</protein>
<proteinExistence type="predicted"/>
<accession>A0A1S8A6U7</accession>
<dbReference type="EMBL" id="DF977458">
    <property type="protein sequence ID" value="GAW25791.1"/>
    <property type="molecule type" value="Genomic_DNA"/>
</dbReference>
<gene>
    <name evidence="1" type="ORF">SAMD00023353_1300580</name>
</gene>
<organism evidence="1">
    <name type="scientific">Rosellinia necatrix</name>
    <name type="common">White root-rot fungus</name>
    <dbReference type="NCBI Taxonomy" id="77044"/>
    <lineage>
        <taxon>Eukaryota</taxon>
        <taxon>Fungi</taxon>
        <taxon>Dikarya</taxon>
        <taxon>Ascomycota</taxon>
        <taxon>Pezizomycotina</taxon>
        <taxon>Sordariomycetes</taxon>
        <taxon>Xylariomycetidae</taxon>
        <taxon>Xylariales</taxon>
        <taxon>Xylariaceae</taxon>
        <taxon>Rosellinia</taxon>
    </lineage>
</organism>
<name>A0A1S8A6U7_ROSNE</name>
<dbReference type="AlphaFoldDB" id="A0A1S8A6U7"/>
<evidence type="ECO:0000313" key="1">
    <source>
        <dbReference type="EMBL" id="GAW25791.1"/>
    </source>
</evidence>
<reference evidence="1" key="1">
    <citation type="submission" date="2016-03" db="EMBL/GenBank/DDBJ databases">
        <title>Draft genome sequence of Rosellinia necatrix.</title>
        <authorList>
            <person name="Kanematsu S."/>
        </authorList>
    </citation>
    <scope>NUCLEOTIDE SEQUENCE [LARGE SCALE GENOMIC DNA]</scope>
    <source>
        <strain evidence="1">W97</strain>
    </source>
</reference>